<name>A0A8X6XZF9_9ARAC</name>
<dbReference type="AlphaFoldDB" id="A0A8X6XZF9"/>
<dbReference type="PANTHER" id="PTHR47331">
    <property type="entry name" value="PHD-TYPE DOMAIN-CONTAINING PROTEIN"/>
    <property type="match status" value="1"/>
</dbReference>
<proteinExistence type="predicted"/>
<comment type="caution">
    <text evidence="1">The sequence shown here is derived from an EMBL/GenBank/DDBJ whole genome shotgun (WGS) entry which is preliminary data.</text>
</comment>
<accession>A0A8X6XZF9</accession>
<dbReference type="Proteomes" id="UP000886998">
    <property type="component" value="Unassembled WGS sequence"/>
</dbReference>
<dbReference type="PANTHER" id="PTHR47331:SF5">
    <property type="entry name" value="RIBONUCLEASE H"/>
    <property type="match status" value="1"/>
</dbReference>
<gene>
    <name evidence="1" type="ORF">TNIN_81381</name>
</gene>
<dbReference type="Pfam" id="PF05380">
    <property type="entry name" value="Peptidase_A17"/>
    <property type="match status" value="1"/>
</dbReference>
<sequence>MDDYLKLGQMELIPDIPASSSFYLPHHPVANKNGDKFRMTFDPLGWLSPITIRYKTIIQRLWKQQFQWDERVPPDITLEWEQLAKDVQLVKDMKIPRFLLVDSEQPVSSIWLQ</sequence>
<reference evidence="1" key="1">
    <citation type="submission" date="2020-08" db="EMBL/GenBank/DDBJ databases">
        <title>Multicomponent nature underlies the extraordinary mechanical properties of spider dragline silk.</title>
        <authorList>
            <person name="Kono N."/>
            <person name="Nakamura H."/>
            <person name="Mori M."/>
            <person name="Yoshida Y."/>
            <person name="Ohtoshi R."/>
            <person name="Malay A.D."/>
            <person name="Moran D.A.P."/>
            <person name="Tomita M."/>
            <person name="Numata K."/>
            <person name="Arakawa K."/>
        </authorList>
    </citation>
    <scope>NUCLEOTIDE SEQUENCE</scope>
</reference>
<keyword evidence="2" id="KW-1185">Reference proteome</keyword>
<evidence type="ECO:0000313" key="2">
    <source>
        <dbReference type="Proteomes" id="UP000886998"/>
    </source>
</evidence>
<dbReference type="EMBL" id="BMAV01013684">
    <property type="protein sequence ID" value="GFY61544.1"/>
    <property type="molecule type" value="Genomic_DNA"/>
</dbReference>
<dbReference type="OrthoDB" id="6435651at2759"/>
<evidence type="ECO:0000313" key="1">
    <source>
        <dbReference type="EMBL" id="GFY61544.1"/>
    </source>
</evidence>
<dbReference type="InterPro" id="IPR008042">
    <property type="entry name" value="Retrotrans_Pao"/>
</dbReference>
<organism evidence="1 2">
    <name type="scientific">Trichonephila inaurata madagascariensis</name>
    <dbReference type="NCBI Taxonomy" id="2747483"/>
    <lineage>
        <taxon>Eukaryota</taxon>
        <taxon>Metazoa</taxon>
        <taxon>Ecdysozoa</taxon>
        <taxon>Arthropoda</taxon>
        <taxon>Chelicerata</taxon>
        <taxon>Arachnida</taxon>
        <taxon>Araneae</taxon>
        <taxon>Araneomorphae</taxon>
        <taxon>Entelegynae</taxon>
        <taxon>Araneoidea</taxon>
        <taxon>Nephilidae</taxon>
        <taxon>Trichonephila</taxon>
        <taxon>Trichonephila inaurata</taxon>
    </lineage>
</organism>
<protein>
    <submittedName>
        <fullName evidence="1">Uncharacterized protein</fullName>
    </submittedName>
</protein>